<dbReference type="InParanoid" id="G3AVW3"/>
<dbReference type="Proteomes" id="UP000000709">
    <property type="component" value="Unassembled WGS sequence"/>
</dbReference>
<dbReference type="AlphaFoldDB" id="G3AVW3"/>
<protein>
    <submittedName>
        <fullName evidence="1">Uncharacterized protein</fullName>
    </submittedName>
</protein>
<dbReference type="HOGENOM" id="CLU_860974_0_0_1"/>
<evidence type="ECO:0000313" key="1">
    <source>
        <dbReference type="EMBL" id="EGW30008.1"/>
    </source>
</evidence>
<name>G3AVW3_SPAPN</name>
<reference evidence="1 2" key="1">
    <citation type="journal article" date="2011" name="Proc. Natl. Acad. Sci. U.S.A.">
        <title>Comparative genomics of xylose-fermenting fungi for enhanced biofuel production.</title>
        <authorList>
            <person name="Wohlbach D.J."/>
            <person name="Kuo A."/>
            <person name="Sato T.K."/>
            <person name="Potts K.M."/>
            <person name="Salamov A.A."/>
            <person name="LaButti K.M."/>
            <person name="Sun H."/>
            <person name="Clum A."/>
            <person name="Pangilinan J.L."/>
            <person name="Lindquist E.A."/>
            <person name="Lucas S."/>
            <person name="Lapidus A."/>
            <person name="Jin M."/>
            <person name="Gunawan C."/>
            <person name="Balan V."/>
            <person name="Dale B.E."/>
            <person name="Jeffries T.W."/>
            <person name="Zinkel R."/>
            <person name="Barry K.W."/>
            <person name="Grigoriev I.V."/>
            <person name="Gasch A.P."/>
        </authorList>
    </citation>
    <scope>NUCLEOTIDE SEQUENCE [LARGE SCALE GENOMIC DNA]</scope>
    <source>
        <strain evidence="2">NRRL Y-27907 / 11-Y1</strain>
    </source>
</reference>
<accession>G3AVW3</accession>
<evidence type="ECO:0000313" key="2">
    <source>
        <dbReference type="Proteomes" id="UP000000709"/>
    </source>
</evidence>
<proteinExistence type="predicted"/>
<sequence length="323" mass="37363">MVKARHDTISQLKLKLSRKVNQKFPHKSRLSFKTKHEYNQFIAKMIKVVLSHFKFVTDLPNKTYAEDLDLLKVYSHHAKGHIFLVQSISLMLIHETLADVTIDVQGKIQPQLVLCKLGILAGDYCILVQHNHIEICSIPQVKQYMRRTQPKSEAYFNPVDLHALFRLFIDVESYEQEVKRDNWSVSHSYRAMSLTGFTDRSLIDLLSSNVFSGEFVLPEKFLGHLNNFIHGSYPQFPHVQDVGELVMNKRTNRVGVVVHKSDELHTIYTTFHQLDKCLSQRLVKVSLNTPDLLMILDQMGLDVIGLLYFKGFTFDNGMQFIPY</sequence>
<dbReference type="KEGG" id="spaa:SPAPADRAFT_52853"/>
<organism evidence="2">
    <name type="scientific">Spathaspora passalidarum (strain NRRL Y-27907 / 11-Y1)</name>
    <dbReference type="NCBI Taxonomy" id="619300"/>
    <lineage>
        <taxon>Eukaryota</taxon>
        <taxon>Fungi</taxon>
        <taxon>Dikarya</taxon>
        <taxon>Ascomycota</taxon>
        <taxon>Saccharomycotina</taxon>
        <taxon>Pichiomycetes</taxon>
        <taxon>Debaryomycetaceae</taxon>
        <taxon>Spathaspora</taxon>
    </lineage>
</organism>
<keyword evidence="2" id="KW-1185">Reference proteome</keyword>
<dbReference type="OrthoDB" id="4025890at2759"/>
<dbReference type="GeneID" id="18871726"/>
<dbReference type="RefSeq" id="XP_007377774.1">
    <property type="nucleotide sequence ID" value="XM_007377712.1"/>
</dbReference>
<dbReference type="EMBL" id="GL996506">
    <property type="protein sequence ID" value="EGW30008.1"/>
    <property type="molecule type" value="Genomic_DNA"/>
</dbReference>
<gene>
    <name evidence="1" type="ORF">SPAPADRAFT_52853</name>
</gene>